<dbReference type="GO" id="GO:0022900">
    <property type="term" value="P:electron transport chain"/>
    <property type="evidence" value="ECO:0000318"/>
    <property type="project" value="GO_Central"/>
</dbReference>
<feature type="domain" description="2Fe-2S ferredoxin-type" evidence="11">
    <location>
        <begin position="19"/>
        <end position="123"/>
    </location>
</feature>
<dbReference type="SUPFAM" id="SSF54292">
    <property type="entry name" value="2Fe-2S ferredoxin-like"/>
    <property type="match status" value="1"/>
</dbReference>
<dbReference type="CTD" id="2230"/>
<dbReference type="PANTHER" id="PTHR23426:SF76">
    <property type="entry name" value="ADRENODOXIN-LIKE PROTEIN 2, MITOCHONDRIAL"/>
    <property type="match status" value="1"/>
</dbReference>
<evidence type="ECO:0000256" key="9">
    <source>
        <dbReference type="ARBA" id="ARBA00023128"/>
    </source>
</evidence>
<dbReference type="InParanoid" id="A0A7M7PJC6"/>
<dbReference type="OrthoDB" id="268593at2759"/>
<dbReference type="AlphaFoldDB" id="A0A7M7PJC6"/>
<comment type="subcellular location">
    <subcellularLocation>
        <location evidence="1">Mitochondrion</location>
    </subcellularLocation>
</comment>
<proteinExistence type="inferred from homology"/>
<dbReference type="RefSeq" id="XP_030850254.1">
    <property type="nucleotide sequence ID" value="XM_030994394.1"/>
</dbReference>
<evidence type="ECO:0000259" key="11">
    <source>
        <dbReference type="PROSITE" id="PS51085"/>
    </source>
</evidence>
<accession>A0A7M7PJC6</accession>
<reference evidence="12" key="2">
    <citation type="submission" date="2021-01" db="UniProtKB">
        <authorList>
            <consortium name="EnsemblMetazoa"/>
        </authorList>
    </citation>
    <scope>IDENTIFICATION</scope>
</reference>
<evidence type="ECO:0000256" key="8">
    <source>
        <dbReference type="ARBA" id="ARBA00023014"/>
    </source>
</evidence>
<evidence type="ECO:0000256" key="4">
    <source>
        <dbReference type="ARBA" id="ARBA00022714"/>
    </source>
</evidence>
<keyword evidence="4" id="KW-0001">2Fe-2S</keyword>
<dbReference type="GeneID" id="578536"/>
<comment type="cofactor">
    <cofactor evidence="10">
        <name>[2Fe-2S] cluster</name>
        <dbReference type="ChEBI" id="CHEBI:190135"/>
    </cofactor>
</comment>
<dbReference type="GO" id="GO:0051537">
    <property type="term" value="F:2 iron, 2 sulfur cluster binding"/>
    <property type="evidence" value="ECO:0007669"/>
    <property type="project" value="UniProtKB-KW"/>
</dbReference>
<dbReference type="Proteomes" id="UP000007110">
    <property type="component" value="Unassembled WGS sequence"/>
</dbReference>
<dbReference type="Gene3D" id="3.10.20.30">
    <property type="match status" value="1"/>
</dbReference>
<dbReference type="OMA" id="NAYIRNC"/>
<dbReference type="KEGG" id="spu:578536"/>
<dbReference type="CDD" id="cd00207">
    <property type="entry name" value="fer2"/>
    <property type="match status" value="1"/>
</dbReference>
<dbReference type="GO" id="GO:0005739">
    <property type="term" value="C:mitochondrion"/>
    <property type="evidence" value="ECO:0000318"/>
    <property type="project" value="GO_Central"/>
</dbReference>
<name>A0A7M7PJC6_STRPU</name>
<evidence type="ECO:0000256" key="7">
    <source>
        <dbReference type="ARBA" id="ARBA00023004"/>
    </source>
</evidence>
<dbReference type="InterPro" id="IPR036010">
    <property type="entry name" value="2Fe-2S_ferredoxin-like_sf"/>
</dbReference>
<dbReference type="InterPro" id="IPR001041">
    <property type="entry name" value="2Fe-2S_ferredoxin-type"/>
</dbReference>
<dbReference type="FunFam" id="3.10.20.30:FF:000013">
    <property type="entry name" value="Adrenodoxin, mitochondrial"/>
    <property type="match status" value="1"/>
</dbReference>
<protein>
    <recommendedName>
        <fullName evidence="11">2Fe-2S ferredoxin-type domain-containing protein</fullName>
    </recommendedName>
</protein>
<dbReference type="GO" id="GO:0009055">
    <property type="term" value="F:electron transfer activity"/>
    <property type="evidence" value="ECO:0000318"/>
    <property type="project" value="GO_Central"/>
</dbReference>
<dbReference type="GO" id="GO:0046872">
    <property type="term" value="F:metal ion binding"/>
    <property type="evidence" value="ECO:0007669"/>
    <property type="project" value="UniProtKB-KW"/>
</dbReference>
<dbReference type="InterPro" id="IPR018298">
    <property type="entry name" value="Adrenodoxin_Fe-S_BS"/>
</dbReference>
<keyword evidence="5" id="KW-0479">Metal-binding</keyword>
<dbReference type="PROSITE" id="PS00814">
    <property type="entry name" value="ADX"/>
    <property type="match status" value="1"/>
</dbReference>
<evidence type="ECO:0000256" key="2">
    <source>
        <dbReference type="ARBA" id="ARBA00010914"/>
    </source>
</evidence>
<evidence type="ECO:0000256" key="5">
    <source>
        <dbReference type="ARBA" id="ARBA00022723"/>
    </source>
</evidence>
<evidence type="ECO:0000256" key="3">
    <source>
        <dbReference type="ARBA" id="ARBA00022448"/>
    </source>
</evidence>
<keyword evidence="13" id="KW-1185">Reference proteome</keyword>
<evidence type="ECO:0000313" key="12">
    <source>
        <dbReference type="EnsemblMetazoa" id="XP_030850254"/>
    </source>
</evidence>
<keyword evidence="3" id="KW-0813">Transport</keyword>
<keyword evidence="7" id="KW-0408">Iron</keyword>
<dbReference type="Pfam" id="PF00111">
    <property type="entry name" value="Fer2"/>
    <property type="match status" value="1"/>
</dbReference>
<evidence type="ECO:0000256" key="1">
    <source>
        <dbReference type="ARBA" id="ARBA00004173"/>
    </source>
</evidence>
<keyword evidence="8" id="KW-0411">Iron-sulfur</keyword>
<dbReference type="PRINTS" id="PR00355">
    <property type="entry name" value="ADRENODOXIN"/>
</dbReference>
<dbReference type="InterPro" id="IPR001055">
    <property type="entry name" value="Adrenodoxin-like"/>
</dbReference>
<sequence length="129" mass="14391">MGQSQTRSRSQCRSKKEEITVNFLNRDGETFTVKAKVGETLLDTVIDNDVDIDGFGACEGTLACSTCHLVFDEDIYESLPEKLDEEEDMLDLAYGLEDTSRLGCQICLTKEMDNMIARVPEGINDARDV</sequence>
<dbReference type="PANTHER" id="PTHR23426">
    <property type="entry name" value="FERREDOXIN/ADRENODOXIN"/>
    <property type="match status" value="1"/>
</dbReference>
<evidence type="ECO:0000256" key="6">
    <source>
        <dbReference type="ARBA" id="ARBA00022982"/>
    </source>
</evidence>
<evidence type="ECO:0000256" key="10">
    <source>
        <dbReference type="ARBA" id="ARBA00034078"/>
    </source>
</evidence>
<dbReference type="GO" id="GO:0140647">
    <property type="term" value="P:P450-containing electron transport chain"/>
    <property type="evidence" value="ECO:0007669"/>
    <property type="project" value="InterPro"/>
</dbReference>
<evidence type="ECO:0000313" key="13">
    <source>
        <dbReference type="Proteomes" id="UP000007110"/>
    </source>
</evidence>
<dbReference type="EnsemblMetazoa" id="XM_030994394">
    <property type="protein sequence ID" value="XP_030850254"/>
    <property type="gene ID" value="LOC578536"/>
</dbReference>
<comment type="similarity">
    <text evidence="2">Belongs to the adrenodoxin/putidaredoxin family.</text>
</comment>
<dbReference type="FunCoup" id="A0A7M7PJC6">
    <property type="interactions" value="116"/>
</dbReference>
<reference evidence="13" key="1">
    <citation type="submission" date="2015-02" db="EMBL/GenBank/DDBJ databases">
        <title>Genome sequencing for Strongylocentrotus purpuratus.</title>
        <authorList>
            <person name="Murali S."/>
            <person name="Liu Y."/>
            <person name="Vee V."/>
            <person name="English A."/>
            <person name="Wang M."/>
            <person name="Skinner E."/>
            <person name="Han Y."/>
            <person name="Muzny D.M."/>
            <person name="Worley K.C."/>
            <person name="Gibbs R.A."/>
        </authorList>
    </citation>
    <scope>NUCLEOTIDE SEQUENCE</scope>
</reference>
<dbReference type="InterPro" id="IPR012675">
    <property type="entry name" value="Beta-grasp_dom_sf"/>
</dbReference>
<organism evidence="12 13">
    <name type="scientific">Strongylocentrotus purpuratus</name>
    <name type="common">Purple sea urchin</name>
    <dbReference type="NCBI Taxonomy" id="7668"/>
    <lineage>
        <taxon>Eukaryota</taxon>
        <taxon>Metazoa</taxon>
        <taxon>Echinodermata</taxon>
        <taxon>Eleutherozoa</taxon>
        <taxon>Echinozoa</taxon>
        <taxon>Echinoidea</taxon>
        <taxon>Euechinoidea</taxon>
        <taxon>Echinacea</taxon>
        <taxon>Camarodonta</taxon>
        <taxon>Echinidea</taxon>
        <taxon>Strongylocentrotidae</taxon>
        <taxon>Strongylocentrotus</taxon>
    </lineage>
</organism>
<dbReference type="PROSITE" id="PS51085">
    <property type="entry name" value="2FE2S_FER_2"/>
    <property type="match status" value="1"/>
</dbReference>
<keyword evidence="9" id="KW-0496">Mitochondrion</keyword>
<keyword evidence="6" id="KW-0249">Electron transport</keyword>